<dbReference type="HOGENOM" id="CLU_013463_1_1_1"/>
<dbReference type="STRING" id="77586.A0A0D9VJE5"/>
<dbReference type="AlphaFoldDB" id="A0A0D9VJE5"/>
<dbReference type="InterPro" id="IPR036638">
    <property type="entry name" value="HLH_DNA-bd_sf"/>
</dbReference>
<evidence type="ECO:0000259" key="5">
    <source>
        <dbReference type="PROSITE" id="PS50888"/>
    </source>
</evidence>
<dbReference type="InterPro" id="IPR043561">
    <property type="entry name" value="LHW-like"/>
</dbReference>
<reference evidence="6 7" key="1">
    <citation type="submission" date="2012-08" db="EMBL/GenBank/DDBJ databases">
        <title>Oryza genome evolution.</title>
        <authorList>
            <person name="Wing R.A."/>
        </authorList>
    </citation>
    <scope>NUCLEOTIDE SEQUENCE</scope>
</reference>
<feature type="region of interest" description="Disordered" evidence="4">
    <location>
        <begin position="532"/>
        <end position="561"/>
    </location>
</feature>
<evidence type="ECO:0000256" key="1">
    <source>
        <dbReference type="ARBA" id="ARBA00005510"/>
    </source>
</evidence>
<evidence type="ECO:0000313" key="7">
    <source>
        <dbReference type="Proteomes" id="UP000032180"/>
    </source>
</evidence>
<dbReference type="SUPFAM" id="SSF47459">
    <property type="entry name" value="HLH, helix-loop-helix DNA-binding domain"/>
    <property type="match status" value="1"/>
</dbReference>
<dbReference type="GO" id="GO:0046983">
    <property type="term" value="F:protein dimerization activity"/>
    <property type="evidence" value="ECO:0007669"/>
    <property type="project" value="InterPro"/>
</dbReference>
<dbReference type="PANTHER" id="PTHR46196">
    <property type="entry name" value="TRANSCRIPTION FACTOR BHLH155-LIKE ISOFORM X1-RELATED"/>
    <property type="match status" value="1"/>
</dbReference>
<evidence type="ECO:0000256" key="3">
    <source>
        <dbReference type="ARBA" id="ARBA00023163"/>
    </source>
</evidence>
<evidence type="ECO:0000256" key="2">
    <source>
        <dbReference type="ARBA" id="ARBA00023015"/>
    </source>
</evidence>
<evidence type="ECO:0000313" key="6">
    <source>
        <dbReference type="EnsemblPlants" id="LPERR02G22440.1"/>
    </source>
</evidence>
<dbReference type="GO" id="GO:0003700">
    <property type="term" value="F:DNA-binding transcription factor activity"/>
    <property type="evidence" value="ECO:0007669"/>
    <property type="project" value="InterPro"/>
</dbReference>
<protein>
    <recommendedName>
        <fullName evidence="5">BHLH domain-containing protein</fullName>
    </recommendedName>
</protein>
<dbReference type="PROSITE" id="PS50888">
    <property type="entry name" value="BHLH"/>
    <property type="match status" value="1"/>
</dbReference>
<evidence type="ECO:0000256" key="4">
    <source>
        <dbReference type="SAM" id="MobiDB-lite"/>
    </source>
</evidence>
<feature type="domain" description="BHLH" evidence="5">
    <location>
        <begin position="544"/>
        <end position="593"/>
    </location>
</feature>
<keyword evidence="2" id="KW-0805">Transcription regulation</keyword>
<dbReference type="InterPro" id="IPR011598">
    <property type="entry name" value="bHLH_dom"/>
</dbReference>
<dbReference type="eggNOG" id="ENOG502QQES">
    <property type="taxonomic scope" value="Eukaryota"/>
</dbReference>
<dbReference type="EnsemblPlants" id="LPERR02G22440.1">
    <property type="protein sequence ID" value="LPERR02G22440.1"/>
    <property type="gene ID" value="LPERR02G22440"/>
</dbReference>
<reference evidence="7" key="2">
    <citation type="submission" date="2013-12" db="EMBL/GenBank/DDBJ databases">
        <authorList>
            <person name="Yu Y."/>
            <person name="Lee S."/>
            <person name="de Baynast K."/>
            <person name="Wissotski M."/>
            <person name="Liu L."/>
            <person name="Talag J."/>
            <person name="Goicoechea J."/>
            <person name="Angelova A."/>
            <person name="Jetty R."/>
            <person name="Kudrna D."/>
            <person name="Golser W."/>
            <person name="Rivera L."/>
            <person name="Zhang J."/>
            <person name="Wing R."/>
        </authorList>
    </citation>
    <scope>NUCLEOTIDE SEQUENCE</scope>
</reference>
<sequence length="771" mass="84580">MAETLGALCRGWGWCYAAIWRSDRRDPRLLTIGEFHSEDGTRNVVEKMLNQVHIVGEGIIGRALVSGECQWISDTSFSFVQTSDADNQDLFQTIAVVSIADLGVVQFGSMQKISESLVFMDEVRGIFCQREIIPWDISAKEIQRNVIPYDQQSQLSSLSSTDGLTNIKADPENKNLLENSASIESLRSLASSSSKYSQSSSNGFTSYESCDSMNPHIVAVPVNSKSINAVRAFSNTGNLLQHNIGSENPLQIKFYKHTDSNLANATNDFSNLNNLPSIENETSCATNKQGYCIQSEKPYNFQSSFSSCFSVGDELKPILFDSATSFIQNDLMQEFSLTGFSSQADCAVHELPNEILVETASGVLRSDRKSNNGNSDLLDSTIFDPFVQDWLHRNALLAENTPHFGATKADSVTEHASSYQLSVEERSLFSESIFEELLGVNGNVNTDITVPMADDDPSVGLVSDCQFPTYTLQDSLSVCKAQAPSLDFPSGSDTSENVPNGASKVIPVSLGTLSMDDCCSLNTAHSKVSQVKKPEDVKVVKKRARPGESTRPRPKDRQQIQDRVKELREIVPNSAKCSIDALLDRTIKHMLFLQSVTKYAEKIKQGDEPKMISKDSGAVLKENSSGVVLKDNSSAGSNNGGATWAYEVAGQTMVCPIIVEDLSPPGQMLVEMLCEERGFFLEIADTIRGFGLTILKGLMELRDGKIMARFLVEANKNVTRMDIFLSLIQLLQQNSLNQSPDQIAKVIRNGVPSFAEHQQSPISVPVGLADR</sequence>
<proteinExistence type="inferred from homology"/>
<keyword evidence="7" id="KW-1185">Reference proteome</keyword>
<comment type="similarity">
    <text evidence="1">Belongs to the bHLH protein family.</text>
</comment>
<name>A0A0D9VJE5_9ORYZ</name>
<dbReference type="PANTHER" id="PTHR46196:SF2">
    <property type="entry name" value="TRANSCRIPTION FACTOR BHLH157"/>
    <property type="match status" value="1"/>
</dbReference>
<organism evidence="6 7">
    <name type="scientific">Leersia perrieri</name>
    <dbReference type="NCBI Taxonomy" id="77586"/>
    <lineage>
        <taxon>Eukaryota</taxon>
        <taxon>Viridiplantae</taxon>
        <taxon>Streptophyta</taxon>
        <taxon>Embryophyta</taxon>
        <taxon>Tracheophyta</taxon>
        <taxon>Spermatophyta</taxon>
        <taxon>Magnoliopsida</taxon>
        <taxon>Liliopsida</taxon>
        <taxon>Poales</taxon>
        <taxon>Poaceae</taxon>
        <taxon>BOP clade</taxon>
        <taxon>Oryzoideae</taxon>
        <taxon>Oryzeae</taxon>
        <taxon>Oryzinae</taxon>
        <taxon>Leersia</taxon>
    </lineage>
</organism>
<dbReference type="InterPro" id="IPR025610">
    <property type="entry name" value="MYC/MYB_N"/>
</dbReference>
<dbReference type="Pfam" id="PF14215">
    <property type="entry name" value="bHLH-MYC_N"/>
    <property type="match status" value="1"/>
</dbReference>
<dbReference type="Pfam" id="PF23176">
    <property type="entry name" value="bHLH_LHW"/>
    <property type="match status" value="1"/>
</dbReference>
<keyword evidence="3" id="KW-0804">Transcription</keyword>
<dbReference type="Gramene" id="LPERR02G22440.1">
    <property type="protein sequence ID" value="LPERR02G22440.1"/>
    <property type="gene ID" value="LPERR02G22440"/>
</dbReference>
<reference evidence="6" key="3">
    <citation type="submission" date="2015-04" db="UniProtKB">
        <authorList>
            <consortium name="EnsemblPlants"/>
        </authorList>
    </citation>
    <scope>IDENTIFICATION</scope>
</reference>
<accession>A0A0D9VJE5</accession>
<dbReference type="Proteomes" id="UP000032180">
    <property type="component" value="Chromosome 2"/>
</dbReference>